<protein>
    <submittedName>
        <fullName evidence="4">Uncharacterized membrane protein, DUF4010 family</fullName>
    </submittedName>
</protein>
<dbReference type="OrthoDB" id="9813718at2"/>
<feature type="transmembrane region" description="Helical" evidence="1">
    <location>
        <begin position="97"/>
        <end position="126"/>
    </location>
</feature>
<feature type="transmembrane region" description="Helical" evidence="1">
    <location>
        <begin position="369"/>
        <end position="391"/>
    </location>
</feature>
<evidence type="ECO:0000313" key="5">
    <source>
        <dbReference type="Proteomes" id="UP000317593"/>
    </source>
</evidence>
<dbReference type="Proteomes" id="UP000317593">
    <property type="component" value="Unassembled WGS sequence"/>
</dbReference>
<dbReference type="AlphaFoldDB" id="A0A521CID9"/>
<feature type="transmembrane region" description="Helical" evidence="1">
    <location>
        <begin position="397"/>
        <end position="417"/>
    </location>
</feature>
<evidence type="ECO:0000256" key="1">
    <source>
        <dbReference type="SAM" id="Phobius"/>
    </source>
</evidence>
<feature type="transmembrane region" description="Helical" evidence="1">
    <location>
        <begin position="39"/>
        <end position="57"/>
    </location>
</feature>
<dbReference type="Pfam" id="PF02308">
    <property type="entry name" value="MgtC"/>
    <property type="match status" value="1"/>
</dbReference>
<dbReference type="RefSeq" id="WP_142714046.1">
    <property type="nucleotide sequence ID" value="NZ_FXTH01000006.1"/>
</dbReference>
<feature type="transmembrane region" description="Helical" evidence="1">
    <location>
        <begin position="146"/>
        <end position="165"/>
    </location>
</feature>
<evidence type="ECO:0000259" key="2">
    <source>
        <dbReference type="Pfam" id="PF02308"/>
    </source>
</evidence>
<feature type="transmembrane region" description="Helical" evidence="1">
    <location>
        <begin position="6"/>
        <end position="27"/>
    </location>
</feature>
<keyword evidence="1" id="KW-0812">Transmembrane</keyword>
<feature type="transmembrane region" description="Helical" evidence="1">
    <location>
        <begin position="63"/>
        <end position="85"/>
    </location>
</feature>
<feature type="transmembrane region" description="Helical" evidence="1">
    <location>
        <begin position="206"/>
        <end position="225"/>
    </location>
</feature>
<dbReference type="PANTHER" id="PTHR39084:SF1">
    <property type="entry name" value="DUF4010 DOMAIN-CONTAINING PROTEIN"/>
    <property type="match status" value="1"/>
</dbReference>
<evidence type="ECO:0000313" key="4">
    <source>
        <dbReference type="EMBL" id="SMO58460.1"/>
    </source>
</evidence>
<feature type="domain" description="DUF4010" evidence="3">
    <location>
        <begin position="184"/>
        <end position="390"/>
    </location>
</feature>
<dbReference type="Pfam" id="PF13194">
    <property type="entry name" value="DUF4010"/>
    <property type="match status" value="1"/>
</dbReference>
<reference evidence="4 5" key="1">
    <citation type="submission" date="2017-05" db="EMBL/GenBank/DDBJ databases">
        <authorList>
            <person name="Varghese N."/>
            <person name="Submissions S."/>
        </authorList>
    </citation>
    <scope>NUCLEOTIDE SEQUENCE [LARGE SCALE GENOMIC DNA]</scope>
    <source>
        <strain evidence="4 5">DSM 21194</strain>
    </source>
</reference>
<dbReference type="InterPro" id="IPR049177">
    <property type="entry name" value="MgtC_SapB_SrpB_YhiD_N"/>
</dbReference>
<sequence>METEIQLLGRMGLVLVLGFIIGIERGWSFQQKKEGQRTAGIRTFTLIALSGGIWGILSEHVGAILLGAALVGFVLIIMVGYYQYVRQTGLLGLTTEMAAFVTFGIGVAVIKGYIILSVAVTVVMVLLLSIKPRLHTWVKTIEPQEFYSGILFLAISAVVLPLLPNRGYGPWGALNPFEIWGMVVLIAGISYMGYFSMKYLGSDKGILFTSCAGSLVSSIAVTVTLGRIARDGGTTDMVVIGALIANFTALVHMLLWVGIFNPALIYGVGPSVVLMIVATSGLALWVWLNGEYPKKQKQFSSIRNPLQLSTAIPFGLILALVMLLSEGSKQWLGDPGVYGLSIISGMVDMDAIALSLLQMGGTTLSAEAAANGLILVAISNTFIKGAIFAFYSGVKNALKPLIFFLLIMLASIPGLLLS</sequence>
<feature type="transmembrane region" description="Helical" evidence="1">
    <location>
        <begin position="263"/>
        <end position="288"/>
    </location>
</feature>
<feature type="transmembrane region" description="Helical" evidence="1">
    <location>
        <begin position="337"/>
        <end position="357"/>
    </location>
</feature>
<feature type="transmembrane region" description="Helical" evidence="1">
    <location>
        <begin position="237"/>
        <end position="257"/>
    </location>
</feature>
<dbReference type="InterPro" id="IPR025105">
    <property type="entry name" value="DUF4010"/>
</dbReference>
<feature type="domain" description="MgtC/SapB/SrpB/YhiD N-terminal" evidence="2">
    <location>
        <begin position="13"/>
        <end position="136"/>
    </location>
</feature>
<gene>
    <name evidence="4" type="ORF">SAMN06265218_10643</name>
</gene>
<keyword evidence="1" id="KW-1133">Transmembrane helix</keyword>
<accession>A0A521CID9</accession>
<evidence type="ECO:0000259" key="3">
    <source>
        <dbReference type="Pfam" id="PF13194"/>
    </source>
</evidence>
<dbReference type="EMBL" id="FXTH01000006">
    <property type="protein sequence ID" value="SMO58460.1"/>
    <property type="molecule type" value="Genomic_DNA"/>
</dbReference>
<organism evidence="4 5">
    <name type="scientific">Fodinibius sediminis</name>
    <dbReference type="NCBI Taxonomy" id="1214077"/>
    <lineage>
        <taxon>Bacteria</taxon>
        <taxon>Pseudomonadati</taxon>
        <taxon>Balneolota</taxon>
        <taxon>Balneolia</taxon>
        <taxon>Balneolales</taxon>
        <taxon>Balneolaceae</taxon>
        <taxon>Fodinibius</taxon>
    </lineage>
</organism>
<name>A0A521CID9_9BACT</name>
<keyword evidence="1" id="KW-0472">Membrane</keyword>
<keyword evidence="5" id="KW-1185">Reference proteome</keyword>
<feature type="transmembrane region" description="Helical" evidence="1">
    <location>
        <begin position="177"/>
        <end position="194"/>
    </location>
</feature>
<dbReference type="PANTHER" id="PTHR39084">
    <property type="entry name" value="MEMBRANE PROTEIN-RELATED"/>
    <property type="match status" value="1"/>
</dbReference>
<proteinExistence type="predicted"/>
<feature type="transmembrane region" description="Helical" evidence="1">
    <location>
        <begin position="308"/>
        <end position="325"/>
    </location>
</feature>